<feature type="region of interest" description="Disordered" evidence="5">
    <location>
        <begin position="1"/>
        <end position="51"/>
    </location>
</feature>
<proteinExistence type="inferred from homology"/>
<dbReference type="Proteomes" id="UP000243459">
    <property type="component" value="Chromosome 2"/>
</dbReference>
<dbReference type="InterPro" id="IPR012492">
    <property type="entry name" value="RED_C"/>
</dbReference>
<evidence type="ECO:0000256" key="3">
    <source>
        <dbReference type="ARBA" id="ARBA00022737"/>
    </source>
</evidence>
<dbReference type="Pfam" id="PF07807">
    <property type="entry name" value="RED_C"/>
    <property type="match status" value="1"/>
</dbReference>
<reference evidence="9" key="1">
    <citation type="journal article" date="2017" name="Nat. Commun.">
        <title>The asparagus genome sheds light on the origin and evolution of a young Y chromosome.</title>
        <authorList>
            <person name="Harkess A."/>
            <person name="Zhou J."/>
            <person name="Xu C."/>
            <person name="Bowers J.E."/>
            <person name="Van der Hulst R."/>
            <person name="Ayyampalayam S."/>
            <person name="Mercati F."/>
            <person name="Riccardi P."/>
            <person name="McKain M.R."/>
            <person name="Kakrana A."/>
            <person name="Tang H."/>
            <person name="Ray J."/>
            <person name="Groenendijk J."/>
            <person name="Arikit S."/>
            <person name="Mathioni S.M."/>
            <person name="Nakano M."/>
            <person name="Shan H."/>
            <person name="Telgmann-Rauber A."/>
            <person name="Kanno A."/>
            <person name="Yue Z."/>
            <person name="Chen H."/>
            <person name="Li W."/>
            <person name="Chen Y."/>
            <person name="Xu X."/>
            <person name="Zhang Y."/>
            <person name="Luo S."/>
            <person name="Chen H."/>
            <person name="Gao J."/>
            <person name="Mao Z."/>
            <person name="Pires J.C."/>
            <person name="Luo M."/>
            <person name="Kudrna D."/>
            <person name="Wing R.A."/>
            <person name="Meyers B.C."/>
            <person name="Yi K."/>
            <person name="Kong H."/>
            <person name="Lavrijsen P."/>
            <person name="Sunseri F."/>
            <person name="Falavigna A."/>
            <person name="Ye Y."/>
            <person name="Leebens-Mack J.H."/>
            <person name="Chen G."/>
        </authorList>
    </citation>
    <scope>NUCLEOTIDE SEQUENCE [LARGE SCALE GENOMIC DNA]</scope>
    <source>
        <strain evidence="9">cv. DH0086</strain>
    </source>
</reference>
<feature type="region of interest" description="Disordered" evidence="5">
    <location>
        <begin position="404"/>
        <end position="442"/>
    </location>
</feature>
<evidence type="ECO:0000256" key="1">
    <source>
        <dbReference type="ARBA" id="ARBA00004123"/>
    </source>
</evidence>
<keyword evidence="9" id="KW-1185">Reference proteome</keyword>
<dbReference type="EMBL" id="CM007382">
    <property type="protein sequence ID" value="ONK78023.1"/>
    <property type="molecule type" value="Genomic_DNA"/>
</dbReference>
<organism evidence="8 9">
    <name type="scientific">Asparagus officinalis</name>
    <name type="common">Garden asparagus</name>
    <dbReference type="NCBI Taxonomy" id="4686"/>
    <lineage>
        <taxon>Eukaryota</taxon>
        <taxon>Viridiplantae</taxon>
        <taxon>Streptophyta</taxon>
        <taxon>Embryophyta</taxon>
        <taxon>Tracheophyta</taxon>
        <taxon>Spermatophyta</taxon>
        <taxon>Magnoliopsida</taxon>
        <taxon>Liliopsida</taxon>
        <taxon>Asparagales</taxon>
        <taxon>Asparagaceae</taxon>
        <taxon>Asparagoideae</taxon>
        <taxon>Asparagus</taxon>
    </lineage>
</organism>
<keyword evidence="4" id="KW-0539">Nucleus</keyword>
<feature type="compositionally biased region" description="Basic and acidic residues" evidence="5">
    <location>
        <begin position="15"/>
        <end position="39"/>
    </location>
</feature>
<dbReference type="OrthoDB" id="3366823at2759"/>
<evidence type="ECO:0000313" key="9">
    <source>
        <dbReference type="Proteomes" id="UP000243459"/>
    </source>
</evidence>
<evidence type="ECO:0000259" key="7">
    <source>
        <dbReference type="Pfam" id="PF07808"/>
    </source>
</evidence>
<feature type="compositionally biased region" description="Basic residues" evidence="5">
    <location>
        <begin position="532"/>
        <end position="541"/>
    </location>
</feature>
<dbReference type="GO" id="GO:0008380">
    <property type="term" value="P:RNA splicing"/>
    <property type="evidence" value="ECO:0007669"/>
    <property type="project" value="EnsemblPlants"/>
</dbReference>
<protein>
    <recommendedName>
        <fullName evidence="10">RED-like N-terminal domain-containing protein</fullName>
    </recommendedName>
</protein>
<keyword evidence="3" id="KW-0677">Repeat</keyword>
<sequence>MASARKFHKEKMLRRKEEKQEEAELPKYRDRAKERREDLNPDYEPTELGSFHAVAPPGTVDLRIADAHKISIENSKYLGGDVEHTHLVKGLDYALLNKVRSEIDKKPDDEDEKDGNARASKDDKQLSFRTATAKSVYQWMVKPQTVVKANEMFLPGRMSFIFNMEDSFSHDIPTTLHRSKADCPVPEEMVTVGVDSSVLDRIAKIMSYLRLGSSGKLLKKKKKDKDSKGKVSVNNEYDDEKPIQSNGINTKHHPEREIIPPPPPRKNKVEPKEKQDQPPPIPRVEEEDIFVGEGVEYSVPNKDMSESPPLSEDMEESPRKERQSYFNEPVYGPVPPSEPAQTWEQTNGYDMQGQVVAAGYPGEWQDYQYAEQLAYQEQYMQQNIQEYDVSAGTNVLQDPRFMTQEEKDRGLGSVFKRDDQRLQQLREKDAREKDPNFISESYSECYPGYQEYNREVVDSDDEDDLSKMDMGGRAKGRLHRWDFETEEEWATYNEQKEAMPKAAFQFGVKMQDGRKTRKQNKDQKINNELHKINKILARKKGERGGDGGDDGGDDNDVQPGKKLRV</sequence>
<evidence type="ECO:0000259" key="6">
    <source>
        <dbReference type="Pfam" id="PF07807"/>
    </source>
</evidence>
<dbReference type="AlphaFoldDB" id="A0A5P1FJX6"/>
<name>A0A5P1FJX6_ASPOF</name>
<feature type="compositionally biased region" description="Basic and acidic residues" evidence="5">
    <location>
        <begin position="267"/>
        <end position="276"/>
    </location>
</feature>
<dbReference type="Pfam" id="PF07808">
    <property type="entry name" value="RED_N"/>
    <property type="match status" value="1"/>
</dbReference>
<feature type="domain" description="RED-like N-terminal" evidence="7">
    <location>
        <begin position="6"/>
        <end position="222"/>
    </location>
</feature>
<comment type="similarity">
    <text evidence="2">Belongs to the RED family.</text>
</comment>
<feature type="domain" description="Protein RED C-terminal" evidence="6">
    <location>
        <begin position="442"/>
        <end position="546"/>
    </location>
</feature>
<feature type="compositionally biased region" description="Acidic residues" evidence="5">
    <location>
        <begin position="547"/>
        <end position="556"/>
    </location>
</feature>
<dbReference type="Gramene" id="ONK78023">
    <property type="protein sequence ID" value="ONK78023"/>
    <property type="gene ID" value="A4U43_C02F13390"/>
</dbReference>
<evidence type="ECO:0000313" key="8">
    <source>
        <dbReference type="EMBL" id="ONK78023.1"/>
    </source>
</evidence>
<evidence type="ECO:0000256" key="4">
    <source>
        <dbReference type="ARBA" id="ARBA00023242"/>
    </source>
</evidence>
<dbReference type="InterPro" id="IPR039896">
    <property type="entry name" value="Red-like"/>
</dbReference>
<dbReference type="GO" id="GO:0016607">
    <property type="term" value="C:nuclear speck"/>
    <property type="evidence" value="ECO:0007669"/>
    <property type="project" value="EnsemblPlants"/>
</dbReference>
<feature type="region of interest" description="Disordered" evidence="5">
    <location>
        <begin position="217"/>
        <end position="344"/>
    </location>
</feature>
<comment type="subcellular location">
    <subcellularLocation>
        <location evidence="1">Nucleus</location>
    </subcellularLocation>
</comment>
<accession>A0A5P1FJX6</accession>
<dbReference type="PANTHER" id="PTHR12765">
    <property type="entry name" value="RED PROTEIN IK FACTOR CYTOKINE IK"/>
    <property type="match status" value="1"/>
</dbReference>
<feature type="compositionally biased region" description="Basic residues" evidence="5">
    <location>
        <begin position="1"/>
        <end position="14"/>
    </location>
</feature>
<evidence type="ECO:0000256" key="2">
    <source>
        <dbReference type="ARBA" id="ARBA00006660"/>
    </source>
</evidence>
<evidence type="ECO:0000256" key="5">
    <source>
        <dbReference type="SAM" id="MobiDB-lite"/>
    </source>
</evidence>
<dbReference type="OMA" id="WQQTNGY"/>
<evidence type="ECO:0008006" key="10">
    <source>
        <dbReference type="Google" id="ProtNLM"/>
    </source>
</evidence>
<feature type="region of interest" description="Disordered" evidence="5">
    <location>
        <begin position="508"/>
        <end position="565"/>
    </location>
</feature>
<feature type="compositionally biased region" description="Basic and acidic residues" evidence="5">
    <location>
        <begin position="404"/>
        <end position="435"/>
    </location>
</feature>
<dbReference type="InterPro" id="IPR012916">
    <property type="entry name" value="RED_N"/>
</dbReference>
<gene>
    <name evidence="8" type="ORF">A4U43_C02F13390</name>
</gene>
<feature type="region of interest" description="Disordered" evidence="5">
    <location>
        <begin position="105"/>
        <end position="125"/>
    </location>
</feature>
<feature type="compositionally biased region" description="Basic and acidic residues" evidence="5">
    <location>
        <begin position="511"/>
        <end position="531"/>
    </location>
</feature>